<dbReference type="EMBL" id="DXBE01000026">
    <property type="protein sequence ID" value="HIZ68876.1"/>
    <property type="molecule type" value="Genomic_DNA"/>
</dbReference>
<reference evidence="2" key="2">
    <citation type="submission" date="2021-04" db="EMBL/GenBank/DDBJ databases">
        <authorList>
            <person name="Gilroy R."/>
        </authorList>
    </citation>
    <scope>NUCLEOTIDE SEQUENCE</scope>
    <source>
        <strain evidence="2">ChiHecec3B27-8219</strain>
    </source>
</reference>
<feature type="region of interest" description="Disordered" evidence="1">
    <location>
        <begin position="12"/>
        <end position="84"/>
    </location>
</feature>
<gene>
    <name evidence="2" type="ORF">H9966_03190</name>
</gene>
<comment type="caution">
    <text evidence="2">The sequence shown here is derived from an EMBL/GenBank/DDBJ whole genome shotgun (WGS) entry which is preliminary data.</text>
</comment>
<reference evidence="2" key="1">
    <citation type="journal article" date="2021" name="PeerJ">
        <title>Extensive microbial diversity within the chicken gut microbiome revealed by metagenomics and culture.</title>
        <authorList>
            <person name="Gilroy R."/>
            <person name="Ravi A."/>
            <person name="Getino M."/>
            <person name="Pursley I."/>
            <person name="Horton D.L."/>
            <person name="Alikhan N.F."/>
            <person name="Baker D."/>
            <person name="Gharbi K."/>
            <person name="Hall N."/>
            <person name="Watson M."/>
            <person name="Adriaenssens E.M."/>
            <person name="Foster-Nyarko E."/>
            <person name="Jarju S."/>
            <person name="Secka A."/>
            <person name="Antonio M."/>
            <person name="Oren A."/>
            <person name="Chaudhuri R.R."/>
            <person name="La Ragione R."/>
            <person name="Hildebrand F."/>
            <person name="Pallen M.J."/>
        </authorList>
    </citation>
    <scope>NUCLEOTIDE SEQUENCE</scope>
    <source>
        <strain evidence="2">ChiHecec3B27-8219</strain>
    </source>
</reference>
<evidence type="ECO:0000313" key="2">
    <source>
        <dbReference type="EMBL" id="HIZ68876.1"/>
    </source>
</evidence>
<name>A0A9D2FYA4_9BACT</name>
<protein>
    <submittedName>
        <fullName evidence="2">Uncharacterized protein</fullName>
    </submittedName>
</protein>
<dbReference type="Proteomes" id="UP000824055">
    <property type="component" value="Unassembled WGS sequence"/>
</dbReference>
<evidence type="ECO:0000256" key="1">
    <source>
        <dbReference type="SAM" id="MobiDB-lite"/>
    </source>
</evidence>
<organism evidence="2 3">
    <name type="scientific">Candidatus Prevotella avicola</name>
    <dbReference type="NCBI Taxonomy" id="2838738"/>
    <lineage>
        <taxon>Bacteria</taxon>
        <taxon>Pseudomonadati</taxon>
        <taxon>Bacteroidota</taxon>
        <taxon>Bacteroidia</taxon>
        <taxon>Bacteroidales</taxon>
        <taxon>Prevotellaceae</taxon>
        <taxon>Prevotella</taxon>
    </lineage>
</organism>
<dbReference type="AlphaFoldDB" id="A0A9D2FYA4"/>
<proteinExistence type="predicted"/>
<evidence type="ECO:0000313" key="3">
    <source>
        <dbReference type="Proteomes" id="UP000824055"/>
    </source>
</evidence>
<sequence length="84" mass="9432">MNKIILSAAKVMKKNGNDNKKRIKKMGMGHQDNDKRGFPHRGRQAGKRHEKTAPVVSRPGSGNHKKRRLLVSRQSGGFNSKNTQ</sequence>
<feature type="compositionally biased region" description="Polar residues" evidence="1">
    <location>
        <begin position="72"/>
        <end position="84"/>
    </location>
</feature>
<feature type="compositionally biased region" description="Basic residues" evidence="1">
    <location>
        <begin position="38"/>
        <end position="50"/>
    </location>
</feature>
<accession>A0A9D2FYA4</accession>